<gene>
    <name evidence="3" type="ORF">B9R14_10795</name>
    <name evidence="2" type="ORF">HVS_06390</name>
</gene>
<proteinExistence type="predicted"/>
<dbReference type="Proteomes" id="UP000233534">
    <property type="component" value="Chromosome"/>
</dbReference>
<dbReference type="GO" id="GO:0008270">
    <property type="term" value="F:zinc ion binding"/>
    <property type="evidence" value="ECO:0007669"/>
    <property type="project" value="InterPro"/>
</dbReference>
<accession>A0A2K9EAN8</accession>
<evidence type="ECO:0000256" key="1">
    <source>
        <dbReference type="SAM" id="SignalP"/>
    </source>
</evidence>
<dbReference type="EMBL" id="NEMB01000003">
    <property type="protein sequence ID" value="PQQ67185.1"/>
    <property type="molecule type" value="Genomic_DNA"/>
</dbReference>
<protein>
    <recommendedName>
        <fullName evidence="6">Lipoprotein</fullName>
    </recommendedName>
</protein>
<evidence type="ECO:0008006" key="6">
    <source>
        <dbReference type="Google" id="ProtNLM"/>
    </source>
</evidence>
<dbReference type="InterPro" id="IPR037274">
    <property type="entry name" value="Znf_CHY_sf"/>
</dbReference>
<name>A0A2K9EAN8_9FIRM</name>
<keyword evidence="1" id="KW-0732">Signal</keyword>
<feature type="chain" id="PRO_5038225832" description="Lipoprotein" evidence="1">
    <location>
        <begin position="22"/>
        <end position="63"/>
    </location>
</feature>
<dbReference type="Proteomes" id="UP000239720">
    <property type="component" value="Unassembled WGS sequence"/>
</dbReference>
<keyword evidence="4" id="KW-1185">Reference proteome</keyword>
<feature type="signal peptide" evidence="1">
    <location>
        <begin position="1"/>
        <end position="21"/>
    </location>
</feature>
<evidence type="ECO:0000313" key="5">
    <source>
        <dbReference type="Proteomes" id="UP000239720"/>
    </source>
</evidence>
<sequence>MIVKKVLALLMVVVLCMTMLAACGVAKECFFCSEEKKGKTIDFFGEKVHICNDCEKDIKSAFE</sequence>
<dbReference type="PROSITE" id="PS51257">
    <property type="entry name" value="PROKAR_LIPOPROTEIN"/>
    <property type="match status" value="1"/>
</dbReference>
<dbReference type="EMBL" id="CP025197">
    <property type="protein sequence ID" value="AUG57204.1"/>
    <property type="molecule type" value="Genomic_DNA"/>
</dbReference>
<dbReference type="RefSeq" id="WP_101300300.1">
    <property type="nucleotide sequence ID" value="NZ_CP025197.1"/>
</dbReference>
<evidence type="ECO:0000313" key="3">
    <source>
        <dbReference type="EMBL" id="PQQ67185.1"/>
    </source>
</evidence>
<dbReference type="KEGG" id="hsc:HVS_06390"/>
<dbReference type="SUPFAM" id="SSF161219">
    <property type="entry name" value="CHY zinc finger-like"/>
    <property type="match status" value="1"/>
</dbReference>
<evidence type="ECO:0000313" key="4">
    <source>
        <dbReference type="Proteomes" id="UP000233534"/>
    </source>
</evidence>
<dbReference type="AlphaFoldDB" id="A0A2K9EAN8"/>
<reference evidence="2 4" key="1">
    <citation type="submission" date="2017-12" db="EMBL/GenBank/DDBJ databases">
        <title>Complete genome sequence of Herbivorax saccincola GGR1, a novel Cellulosome-producing hydrolytic bacterium in a thermophilic biogas plant, established by Illumina and Nanopore MinION sequencing.</title>
        <authorList>
            <person name="Pechtl A."/>
            <person name="Ruckert C."/>
            <person name="Koeck D.E."/>
            <person name="Maus I."/>
            <person name="Winkler A."/>
            <person name="Kalinowski J."/>
            <person name="Puhler A."/>
            <person name="Schwarz W.W."/>
            <person name="Zverlov V.V."/>
            <person name="Schluter A."/>
            <person name="Liebl W."/>
        </authorList>
    </citation>
    <scope>NUCLEOTIDE SEQUENCE [LARGE SCALE GENOMIC DNA]</scope>
    <source>
        <strain evidence="2">GGR1</strain>
        <strain evidence="4">SR1</strain>
    </source>
</reference>
<reference evidence="3 5" key="2">
    <citation type="journal article" date="2018" name="Syst. Appl. Microbiol.">
        <title>Characterization and high-quality draft genome sequence of Herbivorax saccincola A7, an anaerobic, alkaliphilic, thermophilic, cellulolytic, and xylanolytic bacterium.</title>
        <authorList>
            <person name="Aikawa S."/>
            <person name="Baramee S."/>
            <person name="Sermsathanaswadi J."/>
            <person name="Thianheng P."/>
            <person name="Tachaapaikoon C."/>
            <person name="Shikata A."/>
            <person name="Waeonukul R."/>
            <person name="Pason P."/>
            <person name="Ratanakhanokchai K."/>
            <person name="Kosugi A."/>
        </authorList>
    </citation>
    <scope>NUCLEOTIDE SEQUENCE [LARGE SCALE GENOMIC DNA]</scope>
    <source>
        <strain evidence="3 5">A7</strain>
    </source>
</reference>
<evidence type="ECO:0000313" key="2">
    <source>
        <dbReference type="EMBL" id="AUG57204.1"/>
    </source>
</evidence>
<organism evidence="2 4">
    <name type="scientific">Acetivibrio saccincola</name>
    <dbReference type="NCBI Taxonomy" id="1677857"/>
    <lineage>
        <taxon>Bacteria</taxon>
        <taxon>Bacillati</taxon>
        <taxon>Bacillota</taxon>
        <taxon>Clostridia</taxon>
        <taxon>Eubacteriales</taxon>
        <taxon>Oscillospiraceae</taxon>
        <taxon>Acetivibrio</taxon>
    </lineage>
</organism>